<dbReference type="InterPro" id="IPR008915">
    <property type="entry name" value="Peptidase_M50"/>
</dbReference>
<evidence type="ECO:0000259" key="15">
    <source>
        <dbReference type="Pfam" id="PF02163"/>
    </source>
</evidence>
<evidence type="ECO:0000256" key="4">
    <source>
        <dbReference type="ARBA" id="ARBA00022670"/>
    </source>
</evidence>
<dbReference type="InterPro" id="IPR046342">
    <property type="entry name" value="CBS_dom_sf"/>
</dbReference>
<feature type="transmembrane region" description="Helical" evidence="14">
    <location>
        <begin position="199"/>
        <end position="224"/>
    </location>
</feature>
<dbReference type="GO" id="GO:0008233">
    <property type="term" value="F:peptidase activity"/>
    <property type="evidence" value="ECO:0007669"/>
    <property type="project" value="UniProtKB-KW"/>
</dbReference>
<keyword evidence="6 14" id="KW-0479">Metal-binding</keyword>
<evidence type="ECO:0000256" key="12">
    <source>
        <dbReference type="ARBA" id="ARBA00023122"/>
    </source>
</evidence>
<dbReference type="EMBL" id="JAKRKC020000002">
    <property type="protein sequence ID" value="MCK2218966.1"/>
    <property type="molecule type" value="Genomic_DNA"/>
</dbReference>
<keyword evidence="10 14" id="KW-1133">Transmembrane helix</keyword>
<evidence type="ECO:0000256" key="6">
    <source>
        <dbReference type="ARBA" id="ARBA00022723"/>
    </source>
</evidence>
<evidence type="ECO:0000256" key="7">
    <source>
        <dbReference type="ARBA" id="ARBA00022737"/>
    </source>
</evidence>
<keyword evidence="11 14" id="KW-0482">Metalloprotease</keyword>
<evidence type="ECO:0000256" key="9">
    <source>
        <dbReference type="ARBA" id="ARBA00022833"/>
    </source>
</evidence>
<dbReference type="Pfam" id="PF02163">
    <property type="entry name" value="Peptidase_M50"/>
    <property type="match status" value="2"/>
</dbReference>
<feature type="transmembrane region" description="Helical" evidence="14">
    <location>
        <begin position="79"/>
        <end position="98"/>
    </location>
</feature>
<organism evidence="16 17">
    <name type="scientific">Actinomadura luzonensis</name>
    <dbReference type="NCBI Taxonomy" id="2805427"/>
    <lineage>
        <taxon>Bacteria</taxon>
        <taxon>Bacillati</taxon>
        <taxon>Actinomycetota</taxon>
        <taxon>Actinomycetes</taxon>
        <taxon>Streptosporangiales</taxon>
        <taxon>Thermomonosporaceae</taxon>
        <taxon>Actinomadura</taxon>
    </lineage>
</organism>
<evidence type="ECO:0000256" key="14">
    <source>
        <dbReference type="PIRNR" id="PIRNR006404"/>
    </source>
</evidence>
<comment type="subcellular location">
    <subcellularLocation>
        <location evidence="1 14">Cell membrane</location>
        <topology evidence="1 14">Multi-pass membrane protein</topology>
    </subcellularLocation>
</comment>
<gene>
    <name evidence="16" type="ORF">MF672_034995</name>
</gene>
<evidence type="ECO:0000256" key="13">
    <source>
        <dbReference type="ARBA" id="ARBA00023136"/>
    </source>
</evidence>
<feature type="transmembrane region" description="Helical" evidence="14">
    <location>
        <begin position="21"/>
        <end position="41"/>
    </location>
</feature>
<keyword evidence="9 14" id="KW-0862">Zinc</keyword>
<accession>A0ABT0G2X8</accession>
<evidence type="ECO:0000256" key="3">
    <source>
        <dbReference type="ARBA" id="ARBA00022475"/>
    </source>
</evidence>
<feature type="domain" description="Peptidase M50" evidence="15">
    <location>
        <begin position="58"/>
        <end position="129"/>
    </location>
</feature>
<evidence type="ECO:0000256" key="1">
    <source>
        <dbReference type="ARBA" id="ARBA00004651"/>
    </source>
</evidence>
<dbReference type="PANTHER" id="PTHR39188:SF3">
    <property type="entry name" value="STAGE IV SPORULATION PROTEIN FB"/>
    <property type="match status" value="1"/>
</dbReference>
<evidence type="ECO:0000256" key="2">
    <source>
        <dbReference type="ARBA" id="ARBA00007931"/>
    </source>
</evidence>
<name>A0ABT0G2X8_9ACTN</name>
<dbReference type="InterPro" id="IPR016483">
    <property type="entry name" value="UCP006404_Pept_M50_CBS"/>
</dbReference>
<keyword evidence="12" id="KW-0129">CBS domain</keyword>
<protein>
    <recommendedName>
        <fullName evidence="14">Zinc metalloprotease</fullName>
    </recommendedName>
</protein>
<sequence length="380" mass="38378">MRQSLRLGRVAGVPVGAHWSALGVVLLVAGVLGGVVLPAVAPGSGPAADWAAGVATGLLLMASLLAHELAHALVARRRGLEVVSVTLWVLGGVTEFRGEPPTPRIELETAVAGPVTSLALGGLALAGGTLLPATGPAGPAVSWLAAMNLLIGAFNLLPGSPLDGGRVLHALLWRHYGDRGRADAATARAGYGLGAGLSLLAFAAMWAWNWLAGLWLLVTGWYIMTAARGEATGRAARQGLGGVLVRDVMTADPDLAPSWMSVQDLVTGVVLGSRQSVFPVVGFAGTPVGALSLETLLAVPPARRAATRVGTLTGGRPAPRVVSPDDAAVTLLESAGPAGTRGGPLPAVVVEGGRVVGMVTAADLGRMVQQALLKPLTAIP</sequence>
<keyword evidence="13 14" id="KW-0472">Membrane</keyword>
<comment type="caution">
    <text evidence="16">The sequence shown here is derived from an EMBL/GenBank/DDBJ whole genome shotgun (WGS) entry which is preliminary data.</text>
</comment>
<keyword evidence="8 14" id="KW-0378">Hydrolase</keyword>
<feature type="transmembrane region" description="Helical" evidence="14">
    <location>
        <begin position="140"/>
        <end position="157"/>
    </location>
</feature>
<feature type="transmembrane region" description="Helical" evidence="14">
    <location>
        <begin position="47"/>
        <end position="67"/>
    </location>
</feature>
<keyword evidence="4 14" id="KW-0645">Protease</keyword>
<evidence type="ECO:0000256" key="8">
    <source>
        <dbReference type="ARBA" id="ARBA00022801"/>
    </source>
</evidence>
<keyword evidence="17" id="KW-1185">Reference proteome</keyword>
<dbReference type="PANTHER" id="PTHR39188">
    <property type="entry name" value="MEMBRANE-ASSOCIATED ZINC METALLOPROTEASE M50B"/>
    <property type="match status" value="1"/>
</dbReference>
<dbReference type="Proteomes" id="UP001317259">
    <property type="component" value="Unassembled WGS sequence"/>
</dbReference>
<evidence type="ECO:0000256" key="5">
    <source>
        <dbReference type="ARBA" id="ARBA00022692"/>
    </source>
</evidence>
<evidence type="ECO:0000256" key="10">
    <source>
        <dbReference type="ARBA" id="ARBA00022989"/>
    </source>
</evidence>
<keyword evidence="3 14" id="KW-1003">Cell membrane</keyword>
<comment type="cofactor">
    <cofactor evidence="14">
        <name>Zn(2+)</name>
        <dbReference type="ChEBI" id="CHEBI:29105"/>
    </cofactor>
    <text evidence="14">Binds 1 zinc ion per subunit.</text>
</comment>
<dbReference type="RefSeq" id="WP_242381220.1">
    <property type="nucleotide sequence ID" value="NZ_JAKRKC020000002.1"/>
</dbReference>
<dbReference type="SUPFAM" id="SSF54631">
    <property type="entry name" value="CBS-domain pair"/>
    <property type="match status" value="1"/>
</dbReference>
<proteinExistence type="inferred from homology"/>
<evidence type="ECO:0000256" key="11">
    <source>
        <dbReference type="ARBA" id="ARBA00023049"/>
    </source>
</evidence>
<feature type="transmembrane region" description="Helical" evidence="14">
    <location>
        <begin position="110"/>
        <end position="133"/>
    </location>
</feature>
<dbReference type="PIRSF" id="PIRSF006404">
    <property type="entry name" value="UCP006404_Pept_M50_CBS"/>
    <property type="match status" value="1"/>
</dbReference>
<dbReference type="GO" id="GO:0006508">
    <property type="term" value="P:proteolysis"/>
    <property type="evidence" value="ECO:0007669"/>
    <property type="project" value="UniProtKB-KW"/>
</dbReference>
<feature type="domain" description="Peptidase M50" evidence="15">
    <location>
        <begin position="140"/>
        <end position="182"/>
    </location>
</feature>
<reference evidence="16 17" key="1">
    <citation type="submission" date="2022-04" db="EMBL/GenBank/DDBJ databases">
        <title>Genome draft of Actinomadura sp. ATCC 31491.</title>
        <authorList>
            <person name="Shi X."/>
            <person name="Du Y."/>
        </authorList>
    </citation>
    <scope>NUCLEOTIDE SEQUENCE [LARGE SCALE GENOMIC DNA]</scope>
    <source>
        <strain evidence="16 17">ATCC 31491</strain>
    </source>
</reference>
<keyword evidence="5 14" id="KW-0812">Transmembrane</keyword>
<evidence type="ECO:0000313" key="17">
    <source>
        <dbReference type="Proteomes" id="UP001317259"/>
    </source>
</evidence>
<keyword evidence="7" id="KW-0677">Repeat</keyword>
<comment type="similarity">
    <text evidence="2 14">Belongs to the peptidase M50B family.</text>
</comment>
<evidence type="ECO:0000313" key="16">
    <source>
        <dbReference type="EMBL" id="MCK2218966.1"/>
    </source>
</evidence>